<gene>
    <name evidence="14" type="ORF">IU459_21910</name>
</gene>
<dbReference type="RefSeq" id="WP_195131421.1">
    <property type="nucleotide sequence ID" value="NZ_JADLQX010000016.1"/>
</dbReference>
<keyword evidence="8 10" id="KW-0472">Membrane</keyword>
<feature type="domain" description="CNNM transmembrane" evidence="13">
    <location>
        <begin position="2"/>
        <end position="205"/>
    </location>
</feature>
<feature type="transmembrane region" description="Helical" evidence="11">
    <location>
        <begin position="101"/>
        <end position="122"/>
    </location>
</feature>
<comment type="subcellular location">
    <subcellularLocation>
        <location evidence="1">Cell membrane</location>
        <topology evidence="1">Multi-pass membrane protein</topology>
    </subcellularLocation>
</comment>
<dbReference type="PROSITE" id="PS51846">
    <property type="entry name" value="CNNM"/>
    <property type="match status" value="1"/>
</dbReference>
<evidence type="ECO:0000256" key="8">
    <source>
        <dbReference type="ARBA" id="ARBA00023136"/>
    </source>
</evidence>
<evidence type="ECO:0000313" key="15">
    <source>
        <dbReference type="Proteomes" id="UP000702209"/>
    </source>
</evidence>
<dbReference type="EMBL" id="JADLQX010000016">
    <property type="protein sequence ID" value="MBF6300178.1"/>
    <property type="molecule type" value="Genomic_DNA"/>
</dbReference>
<accession>A0ABS0CZC2</accession>
<evidence type="ECO:0000256" key="10">
    <source>
        <dbReference type="PROSITE-ProRule" id="PRU01193"/>
    </source>
</evidence>
<dbReference type="Pfam" id="PF00571">
    <property type="entry name" value="CBS"/>
    <property type="match status" value="2"/>
</dbReference>
<keyword evidence="7 9" id="KW-0129">CBS domain</keyword>
<name>A0ABS0CZC2_9NOCA</name>
<dbReference type="Proteomes" id="UP000702209">
    <property type="component" value="Unassembled WGS sequence"/>
</dbReference>
<evidence type="ECO:0000259" key="13">
    <source>
        <dbReference type="PROSITE" id="PS51846"/>
    </source>
</evidence>
<protein>
    <submittedName>
        <fullName evidence="14">HlyC/CorC family transporter</fullName>
    </submittedName>
</protein>
<dbReference type="InterPro" id="IPR016169">
    <property type="entry name" value="FAD-bd_PCMH_sub2"/>
</dbReference>
<sequence length="460" mass="49801">MSVALTALSLIGFIALTVGTALFVAAEFSLTALERSTVEAHARTGDVRARMVRKAHRTLSFQLSGAQLGITITTLVTGYIAEPVLAKLLKPVFTGIGLSDAAGHGIALTLALILATSLSMIYGELVPKNIAIAKPLATARATAGPMVTFSVVFKWMIHFLNGTANWVVRRLGVEPAEELRSARSPQELGSLVRTSALRGALDQRTAQVMDRSLQFGERSAEELMTPRVTIESLDKDDTIADLIDAAGRTGYSRFPVIDGDLDNTLGFVHIKQAFTHPAAVRRTLPLHMLARPVPIVPASLDGDEVLERIRSHGMQVALVVDEYGGTAGLVTMEDIIEEILGDVRDEHDEEERDVRRVSDGWDCSGLLRIDEVSRATGYDAPEGEYETLGGLVLTRLGRIPMAGDEVVLPNPRSQQWSAIDDPDAGGWIARVERMDGRRIDRVRLIPVAAGTLATREHSHG</sequence>
<keyword evidence="6 10" id="KW-1133">Transmembrane helix</keyword>
<dbReference type="PANTHER" id="PTHR43099:SF6">
    <property type="entry name" value="UPF0053 PROTEIN RV1842C"/>
    <property type="match status" value="1"/>
</dbReference>
<dbReference type="InterPro" id="IPR000644">
    <property type="entry name" value="CBS_dom"/>
</dbReference>
<evidence type="ECO:0000256" key="9">
    <source>
        <dbReference type="PROSITE-ProRule" id="PRU00703"/>
    </source>
</evidence>
<dbReference type="SUPFAM" id="SSF56176">
    <property type="entry name" value="FAD-binding/transporter-associated domain-like"/>
    <property type="match status" value="1"/>
</dbReference>
<evidence type="ECO:0000256" key="6">
    <source>
        <dbReference type="ARBA" id="ARBA00022989"/>
    </source>
</evidence>
<dbReference type="Pfam" id="PF03471">
    <property type="entry name" value="CorC_HlyC"/>
    <property type="match status" value="1"/>
</dbReference>
<keyword evidence="4 10" id="KW-0812">Transmembrane</keyword>
<dbReference type="InterPro" id="IPR046342">
    <property type="entry name" value="CBS_dom_sf"/>
</dbReference>
<dbReference type="InterPro" id="IPR005170">
    <property type="entry name" value="Transptr-assoc_dom"/>
</dbReference>
<evidence type="ECO:0000256" key="5">
    <source>
        <dbReference type="ARBA" id="ARBA00022737"/>
    </source>
</evidence>
<dbReference type="SUPFAM" id="SSF54631">
    <property type="entry name" value="CBS-domain pair"/>
    <property type="match status" value="1"/>
</dbReference>
<dbReference type="Gene3D" id="3.10.580.10">
    <property type="entry name" value="CBS-domain"/>
    <property type="match status" value="1"/>
</dbReference>
<evidence type="ECO:0000259" key="12">
    <source>
        <dbReference type="PROSITE" id="PS51371"/>
    </source>
</evidence>
<comment type="similarity">
    <text evidence="2">Belongs to the UPF0053 family.</text>
</comment>
<dbReference type="InterPro" id="IPR036318">
    <property type="entry name" value="FAD-bd_PCMH-like_sf"/>
</dbReference>
<dbReference type="CDD" id="cd04590">
    <property type="entry name" value="CBS_pair_CorC_HlyC_assoc"/>
    <property type="match status" value="1"/>
</dbReference>
<evidence type="ECO:0000313" key="14">
    <source>
        <dbReference type="EMBL" id="MBF6300178.1"/>
    </source>
</evidence>
<dbReference type="InterPro" id="IPR002550">
    <property type="entry name" value="CNNM"/>
</dbReference>
<feature type="transmembrane region" description="Helical" evidence="11">
    <location>
        <begin position="6"/>
        <end position="26"/>
    </location>
</feature>
<feature type="domain" description="CBS" evidence="12">
    <location>
        <begin position="224"/>
        <end position="286"/>
    </location>
</feature>
<keyword evidence="3" id="KW-1003">Cell membrane</keyword>
<evidence type="ECO:0000256" key="1">
    <source>
        <dbReference type="ARBA" id="ARBA00004651"/>
    </source>
</evidence>
<dbReference type="InterPro" id="IPR044751">
    <property type="entry name" value="Ion_transp-like_CBS"/>
</dbReference>
<feature type="transmembrane region" description="Helical" evidence="11">
    <location>
        <begin position="59"/>
        <end position="81"/>
    </location>
</feature>
<dbReference type="InterPro" id="IPR051676">
    <property type="entry name" value="UPF0053_domain"/>
</dbReference>
<evidence type="ECO:0000256" key="11">
    <source>
        <dbReference type="SAM" id="Phobius"/>
    </source>
</evidence>
<keyword evidence="5" id="KW-0677">Repeat</keyword>
<feature type="domain" description="CBS" evidence="12">
    <location>
        <begin position="288"/>
        <end position="349"/>
    </location>
</feature>
<dbReference type="SMART" id="SM01091">
    <property type="entry name" value="CorC_HlyC"/>
    <property type="match status" value="1"/>
</dbReference>
<evidence type="ECO:0000256" key="2">
    <source>
        <dbReference type="ARBA" id="ARBA00006337"/>
    </source>
</evidence>
<evidence type="ECO:0000256" key="3">
    <source>
        <dbReference type="ARBA" id="ARBA00022475"/>
    </source>
</evidence>
<dbReference type="PROSITE" id="PS51371">
    <property type="entry name" value="CBS"/>
    <property type="match status" value="2"/>
</dbReference>
<keyword evidence="15" id="KW-1185">Reference proteome</keyword>
<comment type="caution">
    <text evidence="14">The sequence shown here is derived from an EMBL/GenBank/DDBJ whole genome shotgun (WGS) entry which is preliminary data.</text>
</comment>
<evidence type="ECO:0000256" key="4">
    <source>
        <dbReference type="ARBA" id="ARBA00022692"/>
    </source>
</evidence>
<dbReference type="PANTHER" id="PTHR43099">
    <property type="entry name" value="UPF0053 PROTEIN YRKA"/>
    <property type="match status" value="1"/>
</dbReference>
<reference evidence="14 15" key="1">
    <citation type="submission" date="2020-10" db="EMBL/GenBank/DDBJ databases">
        <title>Identification of Nocardia species via Next-generation sequencing and recognition of intraspecies genetic diversity.</title>
        <authorList>
            <person name="Li P."/>
            <person name="Li P."/>
            <person name="Lu B."/>
        </authorList>
    </citation>
    <scope>NUCLEOTIDE SEQUENCE [LARGE SCALE GENOMIC DNA]</scope>
    <source>
        <strain evidence="14 15">BJ06-0157</strain>
    </source>
</reference>
<proteinExistence type="inferred from homology"/>
<evidence type="ECO:0000256" key="7">
    <source>
        <dbReference type="ARBA" id="ARBA00023122"/>
    </source>
</evidence>
<dbReference type="Pfam" id="PF01595">
    <property type="entry name" value="CNNM"/>
    <property type="match status" value="1"/>
</dbReference>
<organism evidence="14 15">
    <name type="scientific">Nocardia amamiensis</name>
    <dbReference type="NCBI Taxonomy" id="404578"/>
    <lineage>
        <taxon>Bacteria</taxon>
        <taxon>Bacillati</taxon>
        <taxon>Actinomycetota</taxon>
        <taxon>Actinomycetes</taxon>
        <taxon>Mycobacteriales</taxon>
        <taxon>Nocardiaceae</taxon>
        <taxon>Nocardia</taxon>
    </lineage>
</organism>
<dbReference type="Gene3D" id="3.30.465.10">
    <property type="match status" value="1"/>
</dbReference>